<dbReference type="GO" id="GO:0005385">
    <property type="term" value="F:zinc ion transmembrane transporter activity"/>
    <property type="evidence" value="ECO:0007669"/>
    <property type="project" value="TreeGrafter"/>
</dbReference>
<evidence type="ECO:0000313" key="7">
    <source>
        <dbReference type="EMBL" id="PRT52521.1"/>
    </source>
</evidence>
<evidence type="ECO:0000256" key="6">
    <source>
        <dbReference type="SAM" id="Phobius"/>
    </source>
</evidence>
<evidence type="ECO:0000256" key="5">
    <source>
        <dbReference type="SAM" id="MobiDB-lite"/>
    </source>
</evidence>
<comment type="subcellular location">
    <subcellularLocation>
        <location evidence="1">Membrane</location>
        <topology evidence="1">Multi-pass membrane protein</topology>
    </subcellularLocation>
</comment>
<feature type="transmembrane region" description="Helical" evidence="6">
    <location>
        <begin position="402"/>
        <end position="423"/>
    </location>
</feature>
<organism evidence="7 8">
    <name type="scientific">Wickerhamiella sorbophila</name>
    <dbReference type="NCBI Taxonomy" id="45607"/>
    <lineage>
        <taxon>Eukaryota</taxon>
        <taxon>Fungi</taxon>
        <taxon>Dikarya</taxon>
        <taxon>Ascomycota</taxon>
        <taxon>Saccharomycotina</taxon>
        <taxon>Dipodascomycetes</taxon>
        <taxon>Dipodascales</taxon>
        <taxon>Trichomonascaceae</taxon>
        <taxon>Wickerhamiella</taxon>
    </lineage>
</organism>
<feature type="transmembrane region" description="Helical" evidence="6">
    <location>
        <begin position="60"/>
        <end position="84"/>
    </location>
</feature>
<keyword evidence="8" id="KW-1185">Reference proteome</keyword>
<feature type="transmembrane region" description="Helical" evidence="6">
    <location>
        <begin position="15"/>
        <end position="39"/>
    </location>
</feature>
<dbReference type="PANTHER" id="PTHR11040">
    <property type="entry name" value="ZINC/IRON TRANSPORTER"/>
    <property type="match status" value="1"/>
</dbReference>
<comment type="caution">
    <text evidence="7">The sequence shown here is derived from an EMBL/GenBank/DDBJ whole genome shotgun (WGS) entry which is preliminary data.</text>
</comment>
<evidence type="ECO:0000313" key="8">
    <source>
        <dbReference type="Proteomes" id="UP000238350"/>
    </source>
</evidence>
<dbReference type="InterPro" id="IPR003689">
    <property type="entry name" value="ZIP"/>
</dbReference>
<evidence type="ECO:0000256" key="3">
    <source>
        <dbReference type="ARBA" id="ARBA00022989"/>
    </source>
</evidence>
<evidence type="ECO:0000256" key="4">
    <source>
        <dbReference type="ARBA" id="ARBA00023136"/>
    </source>
</evidence>
<proteinExistence type="predicted"/>
<feature type="region of interest" description="Disordered" evidence="5">
    <location>
        <begin position="156"/>
        <end position="176"/>
    </location>
</feature>
<feature type="transmembrane region" description="Helical" evidence="6">
    <location>
        <begin position="365"/>
        <end position="390"/>
    </location>
</feature>
<dbReference type="GO" id="GO:0016020">
    <property type="term" value="C:membrane"/>
    <property type="evidence" value="ECO:0007669"/>
    <property type="project" value="UniProtKB-SubCell"/>
</dbReference>
<accession>A0A2T0FC18</accession>
<dbReference type="RefSeq" id="XP_024662467.1">
    <property type="nucleotide sequence ID" value="XM_024806699.1"/>
</dbReference>
<sequence>MDLSAAPEQEPRDLVWFYLAIGTLTSALGCSIICCDVVWNKLFPKAQFSILEGTGFQSRAFSLSGGTLLAASLFKLLPQALGYIQSALEDDQKANVYLFVAFAVGLSLCWLLNALVHLVTAKSVVHCAHDIDHASAQEQSNSRSYSSIEPAAAHQHAHYHSHSIDHEGTQTDPRGPMSRRSMANLMGFDENSHLLDQNSVLVHHHGVHQHYKLPDHGQFSIAPPPMLLTATTKILRCHEPGSCRGFLSLKRCSKDVHDSHCTCGEADNELGVYSDMRQTDCPEDEADPEFHHHHVTTESGQLYSIGIQTAIAITVHKFPEGFLLYATNKADSSLGFQVFTALALHNFTEAFSVASPLYVALRNRVLALIISIVLCGGSQPLGALAAKYVLKDKIVDLNSSLELGLMVAGVSGFMTTIGIQMVAMPAFMNGSKRVTVAWTTLGVLFILFTNCISA</sequence>
<feature type="transmembrane region" description="Helical" evidence="6">
    <location>
        <begin position="435"/>
        <end position="453"/>
    </location>
</feature>
<protein>
    <submittedName>
        <fullName evidence="7">Zinc-regulated transporter 3</fullName>
    </submittedName>
</protein>
<reference evidence="7 8" key="1">
    <citation type="submission" date="2017-04" db="EMBL/GenBank/DDBJ databases">
        <title>Genome sequencing of [Candida] sorbophila.</title>
        <authorList>
            <person name="Ahn J.O."/>
        </authorList>
    </citation>
    <scope>NUCLEOTIDE SEQUENCE [LARGE SCALE GENOMIC DNA]</scope>
    <source>
        <strain evidence="7 8">DS02</strain>
    </source>
</reference>
<evidence type="ECO:0000256" key="2">
    <source>
        <dbReference type="ARBA" id="ARBA00022692"/>
    </source>
</evidence>
<dbReference type="STRING" id="45607.A0A2T0FC18"/>
<keyword evidence="4 6" id="KW-0472">Membrane</keyword>
<keyword evidence="3 6" id="KW-1133">Transmembrane helix</keyword>
<dbReference type="GeneID" id="36513890"/>
<feature type="transmembrane region" description="Helical" evidence="6">
    <location>
        <begin position="96"/>
        <end position="116"/>
    </location>
</feature>
<dbReference type="EMBL" id="NDIQ01000001">
    <property type="protein sequence ID" value="PRT52521.1"/>
    <property type="molecule type" value="Genomic_DNA"/>
</dbReference>
<dbReference type="Proteomes" id="UP000238350">
    <property type="component" value="Unassembled WGS sequence"/>
</dbReference>
<dbReference type="PANTHER" id="PTHR11040:SF210">
    <property type="entry name" value="ZINC-REGULATED TRANSPORTER 3"/>
    <property type="match status" value="1"/>
</dbReference>
<gene>
    <name evidence="7" type="ORF">B9G98_00141</name>
</gene>
<dbReference type="OrthoDB" id="262547at2759"/>
<keyword evidence="2 6" id="KW-0812">Transmembrane</keyword>
<evidence type="ECO:0000256" key="1">
    <source>
        <dbReference type="ARBA" id="ARBA00004141"/>
    </source>
</evidence>
<dbReference type="Pfam" id="PF02535">
    <property type="entry name" value="Zip"/>
    <property type="match status" value="1"/>
</dbReference>
<name>A0A2T0FC18_9ASCO</name>
<dbReference type="AlphaFoldDB" id="A0A2T0FC18"/>